<organism evidence="1 2">
    <name type="scientific">Ataeniobius toweri</name>
    <dbReference type="NCBI Taxonomy" id="208326"/>
    <lineage>
        <taxon>Eukaryota</taxon>
        <taxon>Metazoa</taxon>
        <taxon>Chordata</taxon>
        <taxon>Craniata</taxon>
        <taxon>Vertebrata</taxon>
        <taxon>Euteleostomi</taxon>
        <taxon>Actinopterygii</taxon>
        <taxon>Neopterygii</taxon>
        <taxon>Teleostei</taxon>
        <taxon>Neoteleostei</taxon>
        <taxon>Acanthomorphata</taxon>
        <taxon>Ovalentaria</taxon>
        <taxon>Atherinomorphae</taxon>
        <taxon>Cyprinodontiformes</taxon>
        <taxon>Goodeidae</taxon>
        <taxon>Ataeniobius</taxon>
    </lineage>
</organism>
<protein>
    <submittedName>
        <fullName evidence="1">Uncharacterized protein</fullName>
    </submittedName>
</protein>
<dbReference type="EMBL" id="JAHUTI010092445">
    <property type="protein sequence ID" value="MED6262390.1"/>
    <property type="molecule type" value="Genomic_DNA"/>
</dbReference>
<gene>
    <name evidence="1" type="ORF">ATANTOWER_018878</name>
</gene>
<keyword evidence="2" id="KW-1185">Reference proteome</keyword>
<reference evidence="1 2" key="1">
    <citation type="submission" date="2021-07" db="EMBL/GenBank/DDBJ databases">
        <authorList>
            <person name="Palmer J.M."/>
        </authorList>
    </citation>
    <scope>NUCLEOTIDE SEQUENCE [LARGE SCALE GENOMIC DNA]</scope>
    <source>
        <strain evidence="1 2">AT_MEX2019</strain>
        <tissue evidence="1">Muscle</tissue>
    </source>
</reference>
<dbReference type="Proteomes" id="UP001345963">
    <property type="component" value="Unassembled WGS sequence"/>
</dbReference>
<proteinExistence type="predicted"/>
<name>A0ABU7CKW6_9TELE</name>
<evidence type="ECO:0000313" key="2">
    <source>
        <dbReference type="Proteomes" id="UP001345963"/>
    </source>
</evidence>
<feature type="non-terminal residue" evidence="1">
    <location>
        <position position="60"/>
    </location>
</feature>
<evidence type="ECO:0000313" key="1">
    <source>
        <dbReference type="EMBL" id="MED6262390.1"/>
    </source>
</evidence>
<sequence>MDCVKEPDTDLCTLRSQRMSMMNSNRRTANFIPSVICVWTSTNYISRHFNDRNQNGDLSW</sequence>
<comment type="caution">
    <text evidence="1">The sequence shown here is derived from an EMBL/GenBank/DDBJ whole genome shotgun (WGS) entry which is preliminary data.</text>
</comment>
<accession>A0ABU7CKW6</accession>